<dbReference type="GO" id="GO:0016020">
    <property type="term" value="C:membrane"/>
    <property type="evidence" value="ECO:0007669"/>
    <property type="project" value="UniProtKB-SubCell"/>
</dbReference>
<accession>A0A423W4X4</accession>
<evidence type="ECO:0000256" key="2">
    <source>
        <dbReference type="ARBA" id="ARBA00022692"/>
    </source>
</evidence>
<evidence type="ECO:0000256" key="1">
    <source>
        <dbReference type="ARBA" id="ARBA00004141"/>
    </source>
</evidence>
<feature type="transmembrane region" description="Helical" evidence="6">
    <location>
        <begin position="472"/>
        <end position="492"/>
    </location>
</feature>
<gene>
    <name evidence="7" type="ORF">VMCG_07172</name>
</gene>
<comment type="caution">
    <text evidence="7">The sequence shown here is derived from an EMBL/GenBank/DDBJ whole genome shotgun (WGS) entry which is preliminary data.</text>
</comment>
<feature type="transmembrane region" description="Helical" evidence="6">
    <location>
        <begin position="29"/>
        <end position="51"/>
    </location>
</feature>
<keyword evidence="8" id="KW-1185">Reference proteome</keyword>
<feature type="transmembrane region" description="Helical" evidence="6">
    <location>
        <begin position="705"/>
        <end position="725"/>
    </location>
</feature>
<evidence type="ECO:0000256" key="3">
    <source>
        <dbReference type="ARBA" id="ARBA00022989"/>
    </source>
</evidence>
<feature type="region of interest" description="Disordered" evidence="5">
    <location>
        <begin position="591"/>
        <end position="644"/>
    </location>
</feature>
<keyword evidence="2 6" id="KW-0812">Transmembrane</keyword>
<feature type="transmembrane region" description="Helical" evidence="6">
    <location>
        <begin position="331"/>
        <end position="348"/>
    </location>
</feature>
<sequence length="740" mass="80188">MIVATTVEPSIKRRFWNAWNQPSETTRHYYNVLLAIVIFFIAQLLTCAWDYPFWITGLDFPGQVAAMIFVCIVMWASQALFWRPGKGLEWVYHRYLRAPTEVLNKHMSIGFTVPFLNLIRQPFPGADQVGLLTAALVVTGILNSIFVYLMAYHVQLTISIIRSRQRHTNVDDIEASPRVASHSMALQTLTDYQPALSADTGDHGASVREEIVGNETSRLDRCRKHISDASTLCTLNGDVGDLIGPKQAYIDGERRISTPEDSQDRNEDDMQLPPCGLGPTRSSGTSSIASQLAKAPRAIGSWMSQNVFLALSILVFLLVGLPMSFLLHNDLFLDVGFLFTVWLTFTSAQTRTKQHISSTDQRHKKSLAAIATLLNPVLWTSLFLVGYGLAKSGICNQAASGVVATFTLNNTISDMMGQHIEPSNPGAPSSSHLGHIPIGAGDIATSILNAGIVSWGLKLFEYRRQIISRGGVTVIITSLLASLFNLIAWPLLVNEMGVRPASYDLSFAARSVTIALGGPAMKSLGGDASVNAVGVVVNGICFQLVAGLFVGGIDVGRLGGALRKCKDLLSHDGLVWNGRWTTKCGCGSHTLGSEPHQNTGKGQPHYNRNGTEEMRYSSDATHVDDQRATQQLPPSQTNRGRDVPLPLNSTIYYSSNSNIRNNGAEGDETHVSMPDDVQTVAAGVTIGINAAAMGTAHLYEQNSHASPYSALSMTMFGLFTVLFAVKSPLTVWLVGTVGGA</sequence>
<feature type="compositionally biased region" description="Basic and acidic residues" evidence="5">
    <location>
        <begin position="610"/>
        <end position="627"/>
    </location>
</feature>
<keyword evidence="3 6" id="KW-1133">Transmembrane helix</keyword>
<evidence type="ECO:0000313" key="8">
    <source>
        <dbReference type="Proteomes" id="UP000283895"/>
    </source>
</evidence>
<proteinExistence type="predicted"/>
<reference evidence="7 8" key="1">
    <citation type="submission" date="2015-09" db="EMBL/GenBank/DDBJ databases">
        <title>Host preference determinants of Valsa canker pathogens revealed by comparative genomics.</title>
        <authorList>
            <person name="Yin Z."/>
            <person name="Huang L."/>
        </authorList>
    </citation>
    <scope>NUCLEOTIDE SEQUENCE [LARGE SCALE GENOMIC DNA]</scope>
    <source>
        <strain evidence="7 8">03-1</strain>
    </source>
</reference>
<evidence type="ECO:0000256" key="4">
    <source>
        <dbReference type="ARBA" id="ARBA00023136"/>
    </source>
</evidence>
<protein>
    <recommendedName>
        <fullName evidence="9">LrgB-like protein</fullName>
    </recommendedName>
</protein>
<name>A0A423W4X4_9PEZI</name>
<feature type="transmembrane region" description="Helical" evidence="6">
    <location>
        <begin position="368"/>
        <end position="390"/>
    </location>
</feature>
<feature type="transmembrane region" description="Helical" evidence="6">
    <location>
        <begin position="532"/>
        <end position="553"/>
    </location>
</feature>
<dbReference type="AlphaFoldDB" id="A0A423W4X4"/>
<dbReference type="PANTHER" id="PTHR30249">
    <property type="entry name" value="PUTATIVE SEROTONIN TRANSPORTER"/>
    <property type="match status" value="1"/>
</dbReference>
<evidence type="ECO:0000256" key="5">
    <source>
        <dbReference type="SAM" id="MobiDB-lite"/>
    </source>
</evidence>
<feature type="transmembrane region" description="Helical" evidence="6">
    <location>
        <begin position="438"/>
        <end position="460"/>
    </location>
</feature>
<dbReference type="EMBL" id="LKEA01000026">
    <property type="protein sequence ID" value="ROV98376.1"/>
    <property type="molecule type" value="Genomic_DNA"/>
</dbReference>
<evidence type="ECO:0000256" key="6">
    <source>
        <dbReference type="SAM" id="Phobius"/>
    </source>
</evidence>
<feature type="transmembrane region" description="Helical" evidence="6">
    <location>
        <begin position="131"/>
        <end position="154"/>
    </location>
</feature>
<evidence type="ECO:0000313" key="7">
    <source>
        <dbReference type="EMBL" id="ROV98376.1"/>
    </source>
</evidence>
<evidence type="ECO:0008006" key="9">
    <source>
        <dbReference type="Google" id="ProtNLM"/>
    </source>
</evidence>
<feature type="compositionally biased region" description="Polar residues" evidence="5">
    <location>
        <begin position="628"/>
        <end position="638"/>
    </location>
</feature>
<dbReference type="PANTHER" id="PTHR30249:SF0">
    <property type="entry name" value="PLASTIDAL GLYCOLATE_GLYCERATE TRANSLOCATOR 1, CHLOROPLASTIC"/>
    <property type="match status" value="1"/>
</dbReference>
<feature type="transmembrane region" description="Helical" evidence="6">
    <location>
        <begin position="680"/>
        <end position="699"/>
    </location>
</feature>
<keyword evidence="4 6" id="KW-0472">Membrane</keyword>
<feature type="transmembrane region" description="Helical" evidence="6">
    <location>
        <begin position="307"/>
        <end position="325"/>
    </location>
</feature>
<feature type="transmembrane region" description="Helical" evidence="6">
    <location>
        <begin position="102"/>
        <end position="119"/>
    </location>
</feature>
<comment type="subcellular location">
    <subcellularLocation>
        <location evidence="1">Membrane</location>
        <topology evidence="1">Multi-pass membrane protein</topology>
    </subcellularLocation>
</comment>
<feature type="transmembrane region" description="Helical" evidence="6">
    <location>
        <begin position="63"/>
        <end position="82"/>
    </location>
</feature>
<feature type="compositionally biased region" description="Polar residues" evidence="5">
    <location>
        <begin position="595"/>
        <end position="609"/>
    </location>
</feature>
<dbReference type="InterPro" id="IPR007300">
    <property type="entry name" value="CidB/LrgB"/>
</dbReference>
<dbReference type="OrthoDB" id="2502820at2759"/>
<feature type="compositionally biased region" description="Basic and acidic residues" evidence="5">
    <location>
        <begin position="253"/>
        <end position="265"/>
    </location>
</feature>
<organism evidence="7 8">
    <name type="scientific">Cytospora schulzeri</name>
    <dbReference type="NCBI Taxonomy" id="448051"/>
    <lineage>
        <taxon>Eukaryota</taxon>
        <taxon>Fungi</taxon>
        <taxon>Dikarya</taxon>
        <taxon>Ascomycota</taxon>
        <taxon>Pezizomycotina</taxon>
        <taxon>Sordariomycetes</taxon>
        <taxon>Sordariomycetidae</taxon>
        <taxon>Diaporthales</taxon>
        <taxon>Cytosporaceae</taxon>
        <taxon>Cytospora</taxon>
    </lineage>
</organism>
<dbReference type="Pfam" id="PF04172">
    <property type="entry name" value="LrgB"/>
    <property type="match status" value="2"/>
</dbReference>
<feature type="region of interest" description="Disordered" evidence="5">
    <location>
        <begin position="253"/>
        <end position="286"/>
    </location>
</feature>
<dbReference type="Proteomes" id="UP000283895">
    <property type="component" value="Unassembled WGS sequence"/>
</dbReference>